<protein>
    <submittedName>
        <fullName evidence="3">Uroplakin 2</fullName>
    </submittedName>
</protein>
<keyword evidence="2" id="KW-0812">Transmembrane</keyword>
<keyword evidence="4" id="KW-1185">Reference proteome</keyword>
<gene>
    <name evidence="3" type="primary">UPK2</name>
</gene>
<evidence type="ECO:0000313" key="3">
    <source>
        <dbReference type="Ensembl" id="ENSCPRP00005009647.1"/>
    </source>
</evidence>
<keyword evidence="2" id="KW-1133">Transmembrane helix</keyword>
<reference evidence="3" key="1">
    <citation type="submission" date="2025-08" db="UniProtKB">
        <authorList>
            <consortium name="Ensembl"/>
        </authorList>
    </citation>
    <scope>IDENTIFICATION</scope>
</reference>
<dbReference type="GeneTree" id="ENSGT00390000006115"/>
<feature type="transmembrane region" description="Helical" evidence="2">
    <location>
        <begin position="257"/>
        <end position="283"/>
    </location>
</feature>
<evidence type="ECO:0000256" key="1">
    <source>
        <dbReference type="SAM" id="MobiDB-lite"/>
    </source>
</evidence>
<organism evidence="3 4">
    <name type="scientific">Crocodylus porosus</name>
    <name type="common">Saltwater crocodile</name>
    <name type="synonym">Estuarine crocodile</name>
    <dbReference type="NCBI Taxonomy" id="8502"/>
    <lineage>
        <taxon>Eukaryota</taxon>
        <taxon>Metazoa</taxon>
        <taxon>Chordata</taxon>
        <taxon>Craniata</taxon>
        <taxon>Vertebrata</taxon>
        <taxon>Euteleostomi</taxon>
        <taxon>Archelosauria</taxon>
        <taxon>Archosauria</taxon>
        <taxon>Crocodylia</taxon>
        <taxon>Longirostres</taxon>
        <taxon>Crocodylidae</taxon>
        <taxon>Crocodylus</taxon>
    </lineage>
</organism>
<keyword evidence="2" id="KW-0472">Membrane</keyword>
<evidence type="ECO:0000256" key="2">
    <source>
        <dbReference type="SAM" id="Phobius"/>
    </source>
</evidence>
<feature type="compositionally biased region" description="Low complexity" evidence="1">
    <location>
        <begin position="8"/>
        <end position="24"/>
    </location>
</feature>
<sequence length="287" mass="30560">MNAGFPTSQRSRSPAPAGSSPRQPLAVALALGHSCLSSAPGPLPSGAACACAELPMACKSHKPPLPRTQPELLQPTPPPLPPIQAQLSRLLEPPDETASGKGTEFTWGHLGNGQPLEEGSRISFPWARDFNISSLSGVLSPAFAESLLMAVPPCQFTRANASIHIIHPNGTTDVRHFTVPPCRGRRKLVSAVDSTGGFTVTRLDAYQITRLTPGHTYTISYSVFNKDRSVSKSNSIAMGTLHRMDYRSIPVDMSRSGGMVVITVLLSIAMFVLVAGLIAMLAITRCK</sequence>
<dbReference type="Ensembl" id="ENSCPRT00005011350.1">
    <property type="protein sequence ID" value="ENSCPRP00005009647.1"/>
    <property type="gene ID" value="ENSCPRG00005006860.1"/>
</dbReference>
<dbReference type="PANTHER" id="PTHR17573:SF0">
    <property type="entry name" value="UROPLAKIN-2"/>
    <property type="match status" value="1"/>
</dbReference>
<dbReference type="Pfam" id="PF07353">
    <property type="entry name" value="Uroplakin_II"/>
    <property type="match status" value="1"/>
</dbReference>
<dbReference type="InterPro" id="IPR009952">
    <property type="entry name" value="Uroplakin-2"/>
</dbReference>
<dbReference type="AlphaFoldDB" id="A0A7M4EGY3"/>
<feature type="region of interest" description="Disordered" evidence="1">
    <location>
        <begin position="1"/>
        <end position="24"/>
    </location>
</feature>
<name>A0A7M4EGY3_CROPO</name>
<dbReference type="PANTHER" id="PTHR17573">
    <property type="entry name" value="UROPLAKIN II"/>
    <property type="match status" value="1"/>
</dbReference>
<proteinExistence type="predicted"/>
<evidence type="ECO:0000313" key="4">
    <source>
        <dbReference type="Proteomes" id="UP000594220"/>
    </source>
</evidence>
<feature type="region of interest" description="Disordered" evidence="1">
    <location>
        <begin position="93"/>
        <end position="112"/>
    </location>
</feature>
<accession>A0A7M4EGY3</accession>
<reference evidence="3" key="2">
    <citation type="submission" date="2025-09" db="UniProtKB">
        <authorList>
            <consortium name="Ensembl"/>
        </authorList>
    </citation>
    <scope>IDENTIFICATION</scope>
</reference>
<dbReference type="Proteomes" id="UP000594220">
    <property type="component" value="Unplaced"/>
</dbReference>